<evidence type="ECO:0000256" key="5">
    <source>
        <dbReference type="ARBA" id="ARBA00022692"/>
    </source>
</evidence>
<sequence>MASDDLSYVCLLAFSICFGPVLKRTVGYRNKQLLSSGVGLIIVVLWCRQNVLHSLVAAFINSLIIKFVSPKSCHWISFAWCFGYLAFFRTTSYFGLPAIQPLANAVQLILTLKLIGLAFEVHATYKNKQAASVTSDGNTVDLQNSYQNIDPSIADMMCYSYCYIGLFTGPYYKFRTYVDMLNQQRDIPNLKDLMVARLKRLPLYIAAFFIVSHYFTIQYVQTEEFSTRSFWLRMFYMSPIFFVFRMRFYCAWILAECMCMTAGLGAYPVASQPRCGKGPTDYLALQLSEDESPERVMYDFETVRNIQEYDCEFAPSVREGLRSWNTTVQYWLASNVYRHLPVNSSALKVAMTMGVSAYWHGIHPGYYLSFLTVPPTMMVNEMFAARFRDGQSPRQQKLFDWLCWFFKMRVFEYMCMGFLLLSFEATVGYWSSVYFMWHIWLGLMLVAGTLLASTRTRVGQEGAGAQQKID</sequence>
<dbReference type="Proteomes" id="UP001209878">
    <property type="component" value="Unassembled WGS sequence"/>
</dbReference>
<dbReference type="GO" id="GO:0016020">
    <property type="term" value="C:membrane"/>
    <property type="evidence" value="ECO:0007669"/>
    <property type="project" value="UniProtKB-SubCell"/>
</dbReference>
<comment type="pathway">
    <text evidence="2">Lipid metabolism; phospholipid metabolism.</text>
</comment>
<accession>A0AAD9UCI5</accession>
<dbReference type="InterPro" id="IPR049941">
    <property type="entry name" value="LPLAT_7/PORCN-like"/>
</dbReference>
<evidence type="ECO:0000256" key="8">
    <source>
        <dbReference type="ARBA" id="ARBA00023315"/>
    </source>
</evidence>
<dbReference type="GO" id="GO:0044233">
    <property type="term" value="C:mitochondria-associated endoplasmic reticulum membrane contact site"/>
    <property type="evidence" value="ECO:0007669"/>
    <property type="project" value="TreeGrafter"/>
</dbReference>
<dbReference type="GO" id="GO:0071617">
    <property type="term" value="F:lysophospholipid acyltransferase activity"/>
    <property type="evidence" value="ECO:0007669"/>
    <property type="project" value="TreeGrafter"/>
</dbReference>
<keyword evidence="8" id="KW-0012">Acyltransferase</keyword>
<keyword evidence="5 11" id="KW-0812">Transmembrane</keyword>
<comment type="caution">
    <text evidence="12">The sequence shown here is derived from an EMBL/GenBank/DDBJ whole genome shotgun (WGS) entry which is preliminary data.</text>
</comment>
<dbReference type="GO" id="GO:0006661">
    <property type="term" value="P:phosphatidylinositol biosynthetic process"/>
    <property type="evidence" value="ECO:0007669"/>
    <property type="project" value="TreeGrafter"/>
</dbReference>
<protein>
    <recommendedName>
        <fullName evidence="10">Lysophospholipid acyltransferase 7</fullName>
    </recommendedName>
</protein>
<feature type="transmembrane region" description="Helical" evidence="11">
    <location>
        <begin position="201"/>
        <end position="220"/>
    </location>
</feature>
<evidence type="ECO:0000256" key="6">
    <source>
        <dbReference type="ARBA" id="ARBA00022989"/>
    </source>
</evidence>
<comment type="similarity">
    <text evidence="3">Belongs to the membrane-bound acyltransferase family.</text>
</comment>
<dbReference type="GO" id="GO:0030258">
    <property type="term" value="P:lipid modification"/>
    <property type="evidence" value="ECO:0007669"/>
    <property type="project" value="TreeGrafter"/>
</dbReference>
<organism evidence="12 13">
    <name type="scientific">Ridgeia piscesae</name>
    <name type="common">Tubeworm</name>
    <dbReference type="NCBI Taxonomy" id="27915"/>
    <lineage>
        <taxon>Eukaryota</taxon>
        <taxon>Metazoa</taxon>
        <taxon>Spiralia</taxon>
        <taxon>Lophotrochozoa</taxon>
        <taxon>Annelida</taxon>
        <taxon>Polychaeta</taxon>
        <taxon>Sedentaria</taxon>
        <taxon>Canalipalpata</taxon>
        <taxon>Sabellida</taxon>
        <taxon>Siboglinidae</taxon>
        <taxon>Ridgeia</taxon>
    </lineage>
</organism>
<gene>
    <name evidence="12" type="ORF">NP493_272g02017</name>
</gene>
<reference evidence="12" key="1">
    <citation type="journal article" date="2023" name="Mol. Biol. Evol.">
        <title>Third-Generation Sequencing Reveals the Adaptive Role of the Epigenome in Three Deep-Sea Polychaetes.</title>
        <authorList>
            <person name="Perez M."/>
            <person name="Aroh O."/>
            <person name="Sun Y."/>
            <person name="Lan Y."/>
            <person name="Juniper S.K."/>
            <person name="Young C.R."/>
            <person name="Angers B."/>
            <person name="Qian P.Y."/>
        </authorList>
    </citation>
    <scope>NUCLEOTIDE SEQUENCE</scope>
    <source>
        <strain evidence="12">R07B-5</strain>
    </source>
</reference>
<dbReference type="PANTHER" id="PTHR13906">
    <property type="entry name" value="PORCUPINE"/>
    <property type="match status" value="1"/>
</dbReference>
<dbReference type="PANTHER" id="PTHR13906:SF16">
    <property type="entry name" value="LYSOPHOSPHOLIPID ACYLTRANSFERASE 7"/>
    <property type="match status" value="1"/>
</dbReference>
<keyword evidence="7 11" id="KW-0472">Membrane</keyword>
<evidence type="ECO:0000313" key="12">
    <source>
        <dbReference type="EMBL" id="KAK2184294.1"/>
    </source>
</evidence>
<comment type="subcellular location">
    <subcellularLocation>
        <location evidence="1">Membrane</location>
        <topology evidence="1">Multi-pass membrane protein</topology>
    </subcellularLocation>
</comment>
<feature type="transmembrane region" description="Helical" evidence="11">
    <location>
        <begin position="435"/>
        <end position="452"/>
    </location>
</feature>
<dbReference type="Pfam" id="PF03062">
    <property type="entry name" value="MBOAT"/>
    <property type="match status" value="1"/>
</dbReference>
<name>A0AAD9UCI5_RIDPI</name>
<evidence type="ECO:0000256" key="4">
    <source>
        <dbReference type="ARBA" id="ARBA00022679"/>
    </source>
</evidence>
<dbReference type="EMBL" id="JAODUO010000272">
    <property type="protein sequence ID" value="KAK2184294.1"/>
    <property type="molecule type" value="Genomic_DNA"/>
</dbReference>
<evidence type="ECO:0000256" key="10">
    <source>
        <dbReference type="ARBA" id="ARBA00093678"/>
    </source>
</evidence>
<evidence type="ECO:0000313" key="13">
    <source>
        <dbReference type="Proteomes" id="UP001209878"/>
    </source>
</evidence>
<evidence type="ECO:0000256" key="3">
    <source>
        <dbReference type="ARBA" id="ARBA00010323"/>
    </source>
</evidence>
<feature type="transmembrane region" description="Helical" evidence="11">
    <location>
        <begin position="410"/>
        <end position="429"/>
    </location>
</feature>
<keyword evidence="13" id="KW-1185">Reference proteome</keyword>
<evidence type="ECO:0000256" key="7">
    <source>
        <dbReference type="ARBA" id="ARBA00023136"/>
    </source>
</evidence>
<proteinExistence type="inferred from homology"/>
<comment type="pathway">
    <text evidence="9">Phospholipid metabolism.</text>
</comment>
<evidence type="ECO:0000256" key="1">
    <source>
        <dbReference type="ARBA" id="ARBA00004141"/>
    </source>
</evidence>
<evidence type="ECO:0000256" key="11">
    <source>
        <dbReference type="SAM" id="Phobius"/>
    </source>
</evidence>
<dbReference type="AlphaFoldDB" id="A0AAD9UCI5"/>
<evidence type="ECO:0000256" key="2">
    <source>
        <dbReference type="ARBA" id="ARBA00005074"/>
    </source>
</evidence>
<dbReference type="InterPro" id="IPR004299">
    <property type="entry name" value="MBOAT_fam"/>
</dbReference>
<keyword evidence="6 11" id="KW-1133">Transmembrane helix</keyword>
<keyword evidence="4" id="KW-0808">Transferase</keyword>
<evidence type="ECO:0000256" key="9">
    <source>
        <dbReference type="ARBA" id="ARBA00025707"/>
    </source>
</evidence>